<dbReference type="SUPFAM" id="SSF50346">
    <property type="entry name" value="PRC-barrel domain"/>
    <property type="match status" value="2"/>
</dbReference>
<evidence type="ECO:0000259" key="1">
    <source>
        <dbReference type="Pfam" id="PF05239"/>
    </source>
</evidence>
<dbReference type="InterPro" id="IPR027275">
    <property type="entry name" value="PRC-brl_dom"/>
</dbReference>
<sequence>MRHAGSTNNLMGDARMLKGRDVIHLPLVHPASGQTLGRVADLIVDPEQGRVTELLIDAQAEGGTSRISWSQVQVDQDVIRTEAQPEAASQDTAEKGLCISRFAGCPVMTQGGRSIGQVGDLLIDPSQGHVTGVEVTDGLMQDLLTGRIQLPWPDVLRWSPETIVVAEHWQDAWQRSL</sequence>
<accession>A0A6I3SLE6</accession>
<name>A0A6I3SLE6_HELMO</name>
<dbReference type="InterPro" id="IPR011033">
    <property type="entry name" value="PRC_barrel-like_sf"/>
</dbReference>
<feature type="domain" description="PRC-barrel" evidence="1">
    <location>
        <begin position="99"/>
        <end position="153"/>
    </location>
</feature>
<protein>
    <recommendedName>
        <fullName evidence="1">PRC-barrel domain-containing protein</fullName>
    </recommendedName>
</protein>
<comment type="caution">
    <text evidence="2">The sequence shown here is derived from an EMBL/GenBank/DDBJ whole genome shotgun (WGS) entry which is preliminary data.</text>
</comment>
<gene>
    <name evidence="2" type="ORF">GJ688_12195</name>
</gene>
<dbReference type="Pfam" id="PF05239">
    <property type="entry name" value="PRC"/>
    <property type="match status" value="2"/>
</dbReference>
<organism evidence="2 3">
    <name type="scientific">Heliobacterium mobile</name>
    <name type="common">Heliobacillus mobilis</name>
    <dbReference type="NCBI Taxonomy" id="28064"/>
    <lineage>
        <taxon>Bacteria</taxon>
        <taxon>Bacillati</taxon>
        <taxon>Bacillota</taxon>
        <taxon>Clostridia</taxon>
        <taxon>Eubacteriales</taxon>
        <taxon>Heliobacteriaceae</taxon>
        <taxon>Heliobacterium</taxon>
    </lineage>
</organism>
<dbReference type="Gene3D" id="2.30.30.240">
    <property type="entry name" value="PRC-barrel domain"/>
    <property type="match status" value="2"/>
</dbReference>
<evidence type="ECO:0000313" key="3">
    <source>
        <dbReference type="Proteomes" id="UP000430670"/>
    </source>
</evidence>
<dbReference type="EMBL" id="WNKU01000014">
    <property type="protein sequence ID" value="MTV49733.1"/>
    <property type="molecule type" value="Genomic_DNA"/>
</dbReference>
<dbReference type="AlphaFoldDB" id="A0A6I3SLE6"/>
<proteinExistence type="predicted"/>
<keyword evidence="3" id="KW-1185">Reference proteome</keyword>
<feature type="domain" description="PRC-barrel" evidence="1">
    <location>
        <begin position="17"/>
        <end position="83"/>
    </location>
</feature>
<evidence type="ECO:0000313" key="2">
    <source>
        <dbReference type="EMBL" id="MTV49733.1"/>
    </source>
</evidence>
<reference evidence="2 3" key="1">
    <citation type="submission" date="2019-11" db="EMBL/GenBank/DDBJ databases">
        <title>Whole-genome sequence of a the green, strictly anaerobic photosynthetic bacterium Heliobacillus mobilis DSM 6151.</title>
        <authorList>
            <person name="Kyndt J.A."/>
            <person name="Meyer T.E."/>
        </authorList>
    </citation>
    <scope>NUCLEOTIDE SEQUENCE [LARGE SCALE GENOMIC DNA]</scope>
    <source>
        <strain evidence="2 3">DSM 6151</strain>
    </source>
</reference>
<dbReference type="Proteomes" id="UP000430670">
    <property type="component" value="Unassembled WGS sequence"/>
</dbReference>